<feature type="transmembrane region" description="Helical" evidence="7">
    <location>
        <begin position="12"/>
        <end position="33"/>
    </location>
</feature>
<evidence type="ECO:0000313" key="9">
    <source>
        <dbReference type="EMBL" id="MBU3851925.1"/>
    </source>
</evidence>
<dbReference type="InterPro" id="IPR035906">
    <property type="entry name" value="MetI-like_sf"/>
</dbReference>
<reference evidence="9" key="1">
    <citation type="journal article" date="2021" name="PeerJ">
        <title>Extensive microbial diversity within the chicken gut microbiome revealed by metagenomics and culture.</title>
        <authorList>
            <person name="Gilroy R."/>
            <person name="Ravi A."/>
            <person name="Getino M."/>
            <person name="Pursley I."/>
            <person name="Horton D.L."/>
            <person name="Alikhan N.F."/>
            <person name="Baker D."/>
            <person name="Gharbi K."/>
            <person name="Hall N."/>
            <person name="Watson M."/>
            <person name="Adriaenssens E.M."/>
            <person name="Foster-Nyarko E."/>
            <person name="Jarju S."/>
            <person name="Secka A."/>
            <person name="Antonio M."/>
            <person name="Oren A."/>
            <person name="Chaudhuri R.R."/>
            <person name="La Ragione R."/>
            <person name="Hildebrand F."/>
            <person name="Pallen M.J."/>
        </authorList>
    </citation>
    <scope>NUCLEOTIDE SEQUENCE</scope>
    <source>
        <strain evidence="9">F6-6636</strain>
    </source>
</reference>
<gene>
    <name evidence="9" type="ORF">H9901_04425</name>
</gene>
<evidence type="ECO:0000256" key="1">
    <source>
        <dbReference type="ARBA" id="ARBA00004651"/>
    </source>
</evidence>
<protein>
    <submittedName>
        <fullName evidence="9">Carbohydrate ABC transporter permease</fullName>
    </submittedName>
</protein>
<evidence type="ECO:0000313" key="10">
    <source>
        <dbReference type="Proteomes" id="UP000777303"/>
    </source>
</evidence>
<sequence length="277" mass="31177">MKLRTKQIISKILIYAIVILGAITMLIPFFWMISTSLKSGPETIKIPPIWIPKVFRWSNYVAAWHAAPFGQYFINSIIVTVVTTVGQLFTSILAAFAFSKLKFWGKNVIFMIFLGTMMIPSEMLIIPNFVTLSRMHLINTYPALILPYLASFFTVFTLRQAFQAVPDQIYYAAKIDGASDWRFLWKILVPLSKSSITAVTVLQVISCWNAFMWPLIVTNSNAMRTLPVGLQAFTTDAGTTYQLLMAASTFVIIPMVILYLFLQKYIIAGISKAGLKG</sequence>
<comment type="similarity">
    <text evidence="7">Belongs to the binding-protein-dependent transport system permease family.</text>
</comment>
<evidence type="ECO:0000259" key="8">
    <source>
        <dbReference type="PROSITE" id="PS50928"/>
    </source>
</evidence>
<feature type="transmembrane region" description="Helical" evidence="7">
    <location>
        <begin position="72"/>
        <end position="96"/>
    </location>
</feature>
<dbReference type="GO" id="GO:0055085">
    <property type="term" value="P:transmembrane transport"/>
    <property type="evidence" value="ECO:0007669"/>
    <property type="project" value="InterPro"/>
</dbReference>
<proteinExistence type="inferred from homology"/>
<reference evidence="9" key="2">
    <citation type="submission" date="2021-04" db="EMBL/GenBank/DDBJ databases">
        <authorList>
            <person name="Gilroy R."/>
        </authorList>
    </citation>
    <scope>NUCLEOTIDE SEQUENCE</scope>
    <source>
        <strain evidence="9">F6-6636</strain>
    </source>
</reference>
<evidence type="ECO:0000256" key="6">
    <source>
        <dbReference type="ARBA" id="ARBA00023136"/>
    </source>
</evidence>
<evidence type="ECO:0000256" key="7">
    <source>
        <dbReference type="RuleBase" id="RU363032"/>
    </source>
</evidence>
<dbReference type="AlphaFoldDB" id="A0A948X3G0"/>
<comment type="subcellular location">
    <subcellularLocation>
        <location evidence="1 7">Cell membrane</location>
        <topology evidence="1 7">Multi-pass membrane protein</topology>
    </subcellularLocation>
</comment>
<dbReference type="SUPFAM" id="SSF161098">
    <property type="entry name" value="MetI-like"/>
    <property type="match status" value="1"/>
</dbReference>
<organism evidence="9 10">
    <name type="scientific">Candidatus Paralactobacillus gallistercoris</name>
    <dbReference type="NCBI Taxonomy" id="2838724"/>
    <lineage>
        <taxon>Bacteria</taxon>
        <taxon>Bacillati</taxon>
        <taxon>Bacillota</taxon>
        <taxon>Bacilli</taxon>
        <taxon>Lactobacillales</taxon>
        <taxon>Lactobacillaceae</taxon>
        <taxon>Lactobacillus</taxon>
    </lineage>
</organism>
<comment type="caution">
    <text evidence="9">The sequence shown here is derived from an EMBL/GenBank/DDBJ whole genome shotgun (WGS) entry which is preliminary data.</text>
</comment>
<keyword evidence="3" id="KW-1003">Cell membrane</keyword>
<feature type="transmembrane region" description="Helical" evidence="7">
    <location>
        <begin position="138"/>
        <end position="158"/>
    </location>
</feature>
<evidence type="ECO:0000256" key="2">
    <source>
        <dbReference type="ARBA" id="ARBA00022448"/>
    </source>
</evidence>
<feature type="transmembrane region" description="Helical" evidence="7">
    <location>
        <begin position="243"/>
        <end position="262"/>
    </location>
</feature>
<feature type="transmembrane region" description="Helical" evidence="7">
    <location>
        <begin position="108"/>
        <end position="126"/>
    </location>
</feature>
<accession>A0A948X3G0</accession>
<evidence type="ECO:0000256" key="4">
    <source>
        <dbReference type="ARBA" id="ARBA00022692"/>
    </source>
</evidence>
<dbReference type="PANTHER" id="PTHR43744:SF12">
    <property type="entry name" value="ABC TRANSPORTER PERMEASE PROTEIN MG189-RELATED"/>
    <property type="match status" value="1"/>
</dbReference>
<dbReference type="InterPro" id="IPR000515">
    <property type="entry name" value="MetI-like"/>
</dbReference>
<evidence type="ECO:0000256" key="3">
    <source>
        <dbReference type="ARBA" id="ARBA00022475"/>
    </source>
</evidence>
<keyword evidence="2 7" id="KW-0813">Transport</keyword>
<dbReference type="PANTHER" id="PTHR43744">
    <property type="entry name" value="ABC TRANSPORTER PERMEASE PROTEIN MG189-RELATED-RELATED"/>
    <property type="match status" value="1"/>
</dbReference>
<keyword evidence="4 7" id="KW-0812">Transmembrane</keyword>
<dbReference type="Proteomes" id="UP000777303">
    <property type="component" value="Unassembled WGS sequence"/>
</dbReference>
<keyword evidence="5 7" id="KW-1133">Transmembrane helix</keyword>
<dbReference type="GO" id="GO:0005886">
    <property type="term" value="C:plasma membrane"/>
    <property type="evidence" value="ECO:0007669"/>
    <property type="project" value="UniProtKB-SubCell"/>
</dbReference>
<evidence type="ECO:0000256" key="5">
    <source>
        <dbReference type="ARBA" id="ARBA00022989"/>
    </source>
</evidence>
<feature type="domain" description="ABC transmembrane type-1" evidence="8">
    <location>
        <begin position="73"/>
        <end position="262"/>
    </location>
</feature>
<dbReference type="Pfam" id="PF00528">
    <property type="entry name" value="BPD_transp_1"/>
    <property type="match status" value="1"/>
</dbReference>
<dbReference type="CDD" id="cd06261">
    <property type="entry name" value="TM_PBP2"/>
    <property type="match status" value="1"/>
</dbReference>
<keyword evidence="6 7" id="KW-0472">Membrane</keyword>
<dbReference type="PROSITE" id="PS50928">
    <property type="entry name" value="ABC_TM1"/>
    <property type="match status" value="1"/>
</dbReference>
<dbReference type="EMBL" id="JAHLFS010000053">
    <property type="protein sequence ID" value="MBU3851925.1"/>
    <property type="molecule type" value="Genomic_DNA"/>
</dbReference>
<dbReference type="Gene3D" id="1.10.3720.10">
    <property type="entry name" value="MetI-like"/>
    <property type="match status" value="1"/>
</dbReference>
<name>A0A948X3G0_9LACO</name>